<dbReference type="GO" id="GO:0016705">
    <property type="term" value="F:oxidoreductase activity, acting on paired donors, with incorporation or reduction of molecular oxygen"/>
    <property type="evidence" value="ECO:0007669"/>
    <property type="project" value="InterPro"/>
</dbReference>
<feature type="non-terminal residue" evidence="4">
    <location>
        <position position="238"/>
    </location>
</feature>
<evidence type="ECO:0000313" key="4">
    <source>
        <dbReference type="EMBL" id="SVB22401.1"/>
    </source>
</evidence>
<organism evidence="4">
    <name type="scientific">marine metagenome</name>
    <dbReference type="NCBI Taxonomy" id="408172"/>
    <lineage>
        <taxon>unclassified sequences</taxon>
        <taxon>metagenomes</taxon>
        <taxon>ecological metagenomes</taxon>
    </lineage>
</organism>
<dbReference type="GO" id="GO:0005829">
    <property type="term" value="C:cytosol"/>
    <property type="evidence" value="ECO:0007669"/>
    <property type="project" value="TreeGrafter"/>
</dbReference>
<dbReference type="InterPro" id="IPR036661">
    <property type="entry name" value="Luciferase-like_sf"/>
</dbReference>
<dbReference type="PANTHER" id="PTHR30137">
    <property type="entry name" value="LUCIFERASE-LIKE MONOOXYGENASE"/>
    <property type="match status" value="1"/>
</dbReference>
<accession>A0A382C9P0</accession>
<sequence>MYPASCFIETDSVMKFGVFYEHQIPRPWNATSEYEHFQNALTQVEIADQCGYDYAWQVEHHFLEEYSHGSSPTAFLAAASQRTKNIRLGHGVFQLTTNHPIRIAEQVANLDLLSGGRVDLGTGEGAGPTELHPFGARVREKRDIYEEGFRAMLPCFTSTDYGFEGKYWQWPRRNVLPKPLQLPHPPLWVACSNINTIMYAAKRGIGALGFQFATPEGAKAWVHKYYNIISSDAVEKLC</sequence>
<dbReference type="GO" id="GO:0004497">
    <property type="term" value="F:monooxygenase activity"/>
    <property type="evidence" value="ECO:0007669"/>
    <property type="project" value="UniProtKB-KW"/>
</dbReference>
<feature type="domain" description="Luciferase-like" evidence="3">
    <location>
        <begin position="14"/>
        <end position="226"/>
    </location>
</feature>
<dbReference type="PANTHER" id="PTHR30137:SF8">
    <property type="entry name" value="BLR5498 PROTEIN"/>
    <property type="match status" value="1"/>
</dbReference>
<evidence type="ECO:0000259" key="3">
    <source>
        <dbReference type="Pfam" id="PF00296"/>
    </source>
</evidence>
<dbReference type="AlphaFoldDB" id="A0A382C9P0"/>
<keyword evidence="1" id="KW-0560">Oxidoreductase</keyword>
<evidence type="ECO:0000256" key="1">
    <source>
        <dbReference type="ARBA" id="ARBA00023002"/>
    </source>
</evidence>
<dbReference type="Gene3D" id="3.20.20.30">
    <property type="entry name" value="Luciferase-like domain"/>
    <property type="match status" value="1"/>
</dbReference>
<keyword evidence="2" id="KW-0503">Monooxygenase</keyword>
<dbReference type="InterPro" id="IPR011251">
    <property type="entry name" value="Luciferase-like_dom"/>
</dbReference>
<dbReference type="SUPFAM" id="SSF51679">
    <property type="entry name" value="Bacterial luciferase-like"/>
    <property type="match status" value="1"/>
</dbReference>
<dbReference type="Pfam" id="PF00296">
    <property type="entry name" value="Bac_luciferase"/>
    <property type="match status" value="1"/>
</dbReference>
<evidence type="ECO:0000256" key="2">
    <source>
        <dbReference type="ARBA" id="ARBA00023033"/>
    </source>
</evidence>
<name>A0A382C9P0_9ZZZZ</name>
<reference evidence="4" key="1">
    <citation type="submission" date="2018-05" db="EMBL/GenBank/DDBJ databases">
        <authorList>
            <person name="Lanie J.A."/>
            <person name="Ng W.-L."/>
            <person name="Kazmierczak K.M."/>
            <person name="Andrzejewski T.M."/>
            <person name="Davidsen T.M."/>
            <person name="Wayne K.J."/>
            <person name="Tettelin H."/>
            <person name="Glass J.I."/>
            <person name="Rusch D."/>
            <person name="Podicherti R."/>
            <person name="Tsui H.-C.T."/>
            <person name="Winkler M.E."/>
        </authorList>
    </citation>
    <scope>NUCLEOTIDE SEQUENCE</scope>
</reference>
<gene>
    <name evidence="4" type="ORF">METZ01_LOCUS175255</name>
</gene>
<dbReference type="EMBL" id="UINC01033314">
    <property type="protein sequence ID" value="SVB22401.1"/>
    <property type="molecule type" value="Genomic_DNA"/>
</dbReference>
<proteinExistence type="predicted"/>
<protein>
    <recommendedName>
        <fullName evidence="3">Luciferase-like domain-containing protein</fullName>
    </recommendedName>
</protein>
<dbReference type="InterPro" id="IPR050766">
    <property type="entry name" value="Bact_Lucif_Oxidored"/>
</dbReference>